<dbReference type="Proteomes" id="UP000253529">
    <property type="component" value="Unassembled WGS sequence"/>
</dbReference>
<proteinExistence type="predicted"/>
<dbReference type="EMBL" id="QNRK01000059">
    <property type="protein sequence ID" value="RBP01073.1"/>
    <property type="molecule type" value="Genomic_DNA"/>
</dbReference>
<organism evidence="2 3">
    <name type="scientific">Roseiarcus fermentans</name>
    <dbReference type="NCBI Taxonomy" id="1473586"/>
    <lineage>
        <taxon>Bacteria</taxon>
        <taxon>Pseudomonadati</taxon>
        <taxon>Pseudomonadota</taxon>
        <taxon>Alphaproteobacteria</taxon>
        <taxon>Hyphomicrobiales</taxon>
        <taxon>Roseiarcaceae</taxon>
        <taxon>Roseiarcus</taxon>
    </lineage>
</organism>
<feature type="domain" description="DUF4326" evidence="1">
    <location>
        <begin position="28"/>
        <end position="111"/>
    </location>
</feature>
<reference evidence="2 3" key="1">
    <citation type="submission" date="2018-06" db="EMBL/GenBank/DDBJ databases">
        <title>Genomic Encyclopedia of Type Strains, Phase IV (KMG-IV): sequencing the most valuable type-strain genomes for metagenomic binning, comparative biology and taxonomic classification.</title>
        <authorList>
            <person name="Goeker M."/>
        </authorList>
    </citation>
    <scope>NUCLEOTIDE SEQUENCE [LARGE SCALE GENOMIC DNA]</scope>
    <source>
        <strain evidence="2 3">DSM 24875</strain>
    </source>
</reference>
<dbReference type="InterPro" id="IPR025475">
    <property type="entry name" value="DUF4326"/>
</dbReference>
<protein>
    <submittedName>
        <fullName evidence="2">Uncharacterized protein DUF4326</fullName>
    </submittedName>
</protein>
<accession>A0A366EFG5</accession>
<keyword evidence="3" id="KW-1185">Reference proteome</keyword>
<evidence type="ECO:0000259" key="1">
    <source>
        <dbReference type="Pfam" id="PF14216"/>
    </source>
</evidence>
<dbReference type="Pfam" id="PF14216">
    <property type="entry name" value="DUF4326"/>
    <property type="match status" value="1"/>
</dbReference>
<comment type="caution">
    <text evidence="2">The sequence shown here is derived from an EMBL/GenBank/DDBJ whole genome shotgun (WGS) entry which is preliminary data.</text>
</comment>
<dbReference type="OrthoDB" id="3483205at2"/>
<name>A0A366EFG5_9HYPH</name>
<evidence type="ECO:0000313" key="2">
    <source>
        <dbReference type="EMBL" id="RBP01073.1"/>
    </source>
</evidence>
<sequence>MTAPVRLQLSRKRGFDLQRWSREVNGLAAVVVARPSKWGNPYKVAPAFESAGRHIPAITAEDAVSAYREIWDRRLECHRASGREMLAELAGKNLACWCAPGAPCHADVLIELANAQ</sequence>
<gene>
    <name evidence="2" type="ORF">DFR50_15918</name>
</gene>
<evidence type="ECO:0000313" key="3">
    <source>
        <dbReference type="Proteomes" id="UP000253529"/>
    </source>
</evidence>
<dbReference type="AlphaFoldDB" id="A0A366EFG5"/>
<dbReference type="RefSeq" id="WP_113893945.1">
    <property type="nucleotide sequence ID" value="NZ_QNRK01000059.1"/>
</dbReference>